<evidence type="ECO:0000313" key="5">
    <source>
        <dbReference type="Proteomes" id="UP000181941"/>
    </source>
</evidence>
<dbReference type="STRING" id="1805238.AUJ23_00525"/>
<comment type="caution">
    <text evidence="4">The sequence shown here is derived from an EMBL/GenBank/DDBJ whole genome shotgun (WGS) entry which is preliminary data.</text>
</comment>
<evidence type="ECO:0000256" key="1">
    <source>
        <dbReference type="ARBA" id="ARBA00022729"/>
    </source>
</evidence>
<feature type="transmembrane region" description="Helical" evidence="3">
    <location>
        <begin position="835"/>
        <end position="857"/>
    </location>
</feature>
<dbReference type="SUPFAM" id="SSF103647">
    <property type="entry name" value="TSP type-3 repeat"/>
    <property type="match status" value="1"/>
</dbReference>
<sequence>MKKRFFLILGLGFVCSLLLFVVVTNAIVDGDHDGIADSRDNCPSVPNTIQINTDSDLLGDVCDPDVDGDGIPNIWESGTRMGAKRDRCQCLNDRSNSGDGCPKDATTEDLSNVAGQCGCGIVEIHTDNDGVADCNDLDDDGDGEPDVSDCLPLNSNFWKMEPYYNDDDNDRLGWEGILQSFCVGLPIPNSQISTFPSFSTWYHNANDYCPNDANNDIDNDLYCANSGSYKQPPKLGVNDCAPNDPNYWSNTITYYYDSDGDGHGDIFNSSQMCVPTTGYVTSSDDQCPDDSSKWLKTTYFYDEDNDGFGVLGGSIQSCTKPDKFATEAGDACPTEVGVAPNGCPAEVIPTACTLANWSYSDGDCLSNNTLTRTWATDGTCTGGIDHDPLTELISCEYNQACTEISYYFDGDWDGYGDPDTSKQSCTQPYAYVDNNDDECPSDYAPSSYNGCPMPVVGCTLISYYSDSDGDSWGNAFESAVESCVQFSNYVINNWDYCPSDSAKIAPGVCGCGFSDADLNGSGLPDCQDPVSSDLLVSINSSGIGCESETGTGTLVVFAEGGTPPYSYYLPGFETNNTGIYYNMPAGTYQATVIDSSIPPQSALTVPYSLNQQDCPAPPPISACTSPITIIGTKTDNCREERNDGSINLEVSGGTTPYTFDWGKKLPIGGYDLNWDATTENISDLFFGIYNVLVTDANGCMSTSSFSVGLDPDAEACKLIAHSIEINKVWCLIPGKPCEQIPASQCPDDKEFDTQEKCVAAISATSKPSNSKFTAPTTVNLENPIGTTNLTEIFGNLVKVALGILGSLSLAVFAYGGFSWLTSAGSPDKIKTGTNAMVWAVIGIVVIFASYALINMVLQGLGVKEYIPADFSGNSYGSEYTGSNKVPNSQSGAGASANSQSGAGADANSQSGAAGTDTSSNSQSESWGDNNQSGGDCNCIITASLKEDSTGLSCSVDSFSKSFYMGKTYGQTEYKNLFEEVLGAANSGDLLGLGCGAVSLANELFGSQISKIPSFTLTECDLSDGADYQTVPEYKQFEYSYQINCSLQ</sequence>
<feature type="compositionally biased region" description="Polar residues" evidence="2">
    <location>
        <begin position="915"/>
        <end position="930"/>
    </location>
</feature>
<dbReference type="Proteomes" id="UP000181941">
    <property type="component" value="Unassembled WGS sequence"/>
</dbReference>
<proteinExistence type="predicted"/>
<dbReference type="Gene3D" id="4.10.1080.10">
    <property type="entry name" value="TSP type-3 repeat"/>
    <property type="match status" value="1"/>
</dbReference>
<keyword evidence="1" id="KW-0732">Signal</keyword>
<feature type="region of interest" description="Disordered" evidence="2">
    <location>
        <begin position="881"/>
        <end position="930"/>
    </location>
</feature>
<gene>
    <name evidence="4" type="ORF">AUJ23_00525</name>
</gene>
<evidence type="ECO:0000256" key="2">
    <source>
        <dbReference type="SAM" id="MobiDB-lite"/>
    </source>
</evidence>
<dbReference type="InterPro" id="IPR043993">
    <property type="entry name" value="T4SS_pilin"/>
</dbReference>
<evidence type="ECO:0000313" key="4">
    <source>
        <dbReference type="EMBL" id="OIO20298.1"/>
    </source>
</evidence>
<protein>
    <recommendedName>
        <fullName evidence="6">Ig-like domain-containing protein</fullName>
    </recommendedName>
</protein>
<dbReference type="EMBL" id="MNVC01000007">
    <property type="protein sequence ID" value="OIO20298.1"/>
    <property type="molecule type" value="Genomic_DNA"/>
</dbReference>
<keyword evidence="3" id="KW-0812">Transmembrane</keyword>
<dbReference type="GO" id="GO:0007155">
    <property type="term" value="P:cell adhesion"/>
    <property type="evidence" value="ECO:0007669"/>
    <property type="project" value="InterPro"/>
</dbReference>
<dbReference type="InterPro" id="IPR003367">
    <property type="entry name" value="Thrombospondin_3-like_rpt"/>
</dbReference>
<organism evidence="4 5">
    <name type="scientific">Candidatus Magasanikbacteria bacterium CG1_02_32_51</name>
    <dbReference type="NCBI Taxonomy" id="1805238"/>
    <lineage>
        <taxon>Bacteria</taxon>
        <taxon>Candidatus Magasanikiibacteriota</taxon>
    </lineage>
</organism>
<name>A0A1J4U704_9BACT</name>
<evidence type="ECO:0000256" key="3">
    <source>
        <dbReference type="SAM" id="Phobius"/>
    </source>
</evidence>
<dbReference type="Pfam" id="PF18895">
    <property type="entry name" value="T4SS_pilin"/>
    <property type="match status" value="1"/>
</dbReference>
<dbReference type="Pfam" id="PF02412">
    <property type="entry name" value="TSP_3"/>
    <property type="match status" value="2"/>
</dbReference>
<keyword evidence="3" id="KW-0472">Membrane</keyword>
<keyword evidence="3" id="KW-1133">Transmembrane helix</keyword>
<dbReference type="InterPro" id="IPR028974">
    <property type="entry name" value="TSP_type-3_rpt"/>
</dbReference>
<accession>A0A1J4U704</accession>
<dbReference type="GO" id="GO:0005509">
    <property type="term" value="F:calcium ion binding"/>
    <property type="evidence" value="ECO:0007669"/>
    <property type="project" value="InterPro"/>
</dbReference>
<feature type="compositionally biased region" description="Low complexity" evidence="2">
    <location>
        <begin position="887"/>
        <end position="914"/>
    </location>
</feature>
<feature type="transmembrane region" description="Helical" evidence="3">
    <location>
        <begin position="799"/>
        <end position="823"/>
    </location>
</feature>
<evidence type="ECO:0008006" key="6">
    <source>
        <dbReference type="Google" id="ProtNLM"/>
    </source>
</evidence>
<dbReference type="AlphaFoldDB" id="A0A1J4U704"/>
<reference evidence="4 5" key="1">
    <citation type="journal article" date="2016" name="Environ. Microbiol.">
        <title>Genomic resolution of a cold subsurface aquifer community provides metabolic insights for novel microbes adapted to high CO concentrations.</title>
        <authorList>
            <person name="Probst A.J."/>
            <person name="Castelle C.J."/>
            <person name="Singh A."/>
            <person name="Brown C.T."/>
            <person name="Anantharaman K."/>
            <person name="Sharon I."/>
            <person name="Hug L.A."/>
            <person name="Burstein D."/>
            <person name="Emerson J.B."/>
            <person name="Thomas B.C."/>
            <person name="Banfield J.F."/>
        </authorList>
    </citation>
    <scope>NUCLEOTIDE SEQUENCE [LARGE SCALE GENOMIC DNA]</scope>
    <source>
        <strain evidence="4">CG1_02_32_51</strain>
    </source>
</reference>